<dbReference type="EMBL" id="JAOPGA020001392">
    <property type="protein sequence ID" value="KAL0488031.1"/>
    <property type="molecule type" value="Genomic_DNA"/>
</dbReference>
<dbReference type="AlphaFoldDB" id="A0AAW2ZH03"/>
<organism evidence="2 3">
    <name type="scientific">Acrasis kona</name>
    <dbReference type="NCBI Taxonomy" id="1008807"/>
    <lineage>
        <taxon>Eukaryota</taxon>
        <taxon>Discoba</taxon>
        <taxon>Heterolobosea</taxon>
        <taxon>Tetramitia</taxon>
        <taxon>Eutetramitia</taxon>
        <taxon>Acrasidae</taxon>
        <taxon>Acrasis</taxon>
    </lineage>
</organism>
<proteinExistence type="predicted"/>
<protein>
    <submittedName>
        <fullName evidence="2">Nicotinamide-nucleotide adenylyltransferase</fullName>
    </submittedName>
</protein>
<evidence type="ECO:0000313" key="3">
    <source>
        <dbReference type="Proteomes" id="UP001431209"/>
    </source>
</evidence>
<feature type="region of interest" description="Disordered" evidence="1">
    <location>
        <begin position="38"/>
        <end position="58"/>
    </location>
</feature>
<name>A0AAW2ZH03_9EUKA</name>
<keyword evidence="2" id="KW-0808">Transferase</keyword>
<dbReference type="Proteomes" id="UP001431209">
    <property type="component" value="Unassembled WGS sequence"/>
</dbReference>
<keyword evidence="2" id="KW-0548">Nucleotidyltransferase</keyword>
<evidence type="ECO:0000313" key="2">
    <source>
        <dbReference type="EMBL" id="KAL0488031.1"/>
    </source>
</evidence>
<keyword evidence="3" id="KW-1185">Reference proteome</keyword>
<gene>
    <name evidence="2" type="ORF">AKO1_015214</name>
</gene>
<sequence>MDAIDDEFTIGDNKNTDLFFAPHNIEDYIDEKENSSLKLSQPHTQIKKEPNKYNHPLKPLKSKRRSKLILIKKKRLSQEDEIIEFSPLSQETDNIQRAKTNSVQEHVKLKMRPAPRTQRSIKPKQRTTQSFEASQPFIKTVLESPSTLTTSVQEHFGDQVSSRAAPYKDKIYNLQKEVFEQTTGTEVIKLTSKCFGERLEPYVQQVHFSFIDENNIRVLRTSCDCPVRSKCKHCCACLFFYTSKPDGRSELIQELLQKIESLTQTITSMQRDEKTSSERVASLERAMSLMKEEVGLDANQTFH</sequence>
<dbReference type="GO" id="GO:0016779">
    <property type="term" value="F:nucleotidyltransferase activity"/>
    <property type="evidence" value="ECO:0007669"/>
    <property type="project" value="UniProtKB-KW"/>
</dbReference>
<reference evidence="2 3" key="1">
    <citation type="submission" date="2024-03" db="EMBL/GenBank/DDBJ databases">
        <title>The Acrasis kona genome and developmental transcriptomes reveal deep origins of eukaryotic multicellular pathways.</title>
        <authorList>
            <person name="Sheikh S."/>
            <person name="Fu C.-J."/>
            <person name="Brown M.W."/>
            <person name="Baldauf S.L."/>
        </authorList>
    </citation>
    <scope>NUCLEOTIDE SEQUENCE [LARGE SCALE GENOMIC DNA]</scope>
    <source>
        <strain evidence="2 3">ATCC MYA-3509</strain>
    </source>
</reference>
<accession>A0AAW2ZH03</accession>
<comment type="caution">
    <text evidence="2">The sequence shown here is derived from an EMBL/GenBank/DDBJ whole genome shotgun (WGS) entry which is preliminary data.</text>
</comment>
<evidence type="ECO:0000256" key="1">
    <source>
        <dbReference type="SAM" id="MobiDB-lite"/>
    </source>
</evidence>